<reference evidence="16 17" key="1">
    <citation type="submission" date="2018-07" db="EMBL/GenBank/DDBJ databases">
        <title>Microbacterium endoborsara sp. nov., a novel actinobacterium isolated from Borszczowia aralocaspica.</title>
        <authorList>
            <person name="An D."/>
        </authorList>
    </citation>
    <scope>NUCLEOTIDE SEQUENCE [LARGE SCALE GENOMIC DNA]</scope>
    <source>
        <strain evidence="16 17">C1.15228</strain>
    </source>
</reference>
<accession>A0A367Y649</accession>
<comment type="subcellular location">
    <subcellularLocation>
        <location evidence="1 15">Cell membrane</location>
        <topology evidence="1 15">Multi-pass membrane protein</topology>
    </subcellularLocation>
</comment>
<keyword evidence="11 15" id="KW-0407">Ion channel</keyword>
<feature type="binding site" evidence="15">
    <location>
        <position position="77"/>
    </location>
    <ligand>
        <name>Na(+)</name>
        <dbReference type="ChEBI" id="CHEBI:29101"/>
        <note>structural</note>
    </ligand>
</feature>
<dbReference type="OrthoDB" id="4408652at2"/>
<organism evidence="16 17">
    <name type="scientific">Microbacterium sorbitolivorans</name>
    <dbReference type="NCBI Taxonomy" id="1867410"/>
    <lineage>
        <taxon>Bacteria</taxon>
        <taxon>Bacillati</taxon>
        <taxon>Actinomycetota</taxon>
        <taxon>Actinomycetes</taxon>
        <taxon>Micrococcales</taxon>
        <taxon>Microbacteriaceae</taxon>
        <taxon>Microbacterium</taxon>
    </lineage>
</organism>
<evidence type="ECO:0000256" key="6">
    <source>
        <dbReference type="ARBA" id="ARBA00022723"/>
    </source>
</evidence>
<dbReference type="Pfam" id="PF02537">
    <property type="entry name" value="CRCB"/>
    <property type="match status" value="1"/>
</dbReference>
<gene>
    <name evidence="15" type="primary">fluC</name>
    <name evidence="15" type="synonym">crcB</name>
    <name evidence="16" type="ORF">DTO57_01300</name>
</gene>
<dbReference type="GO" id="GO:0005886">
    <property type="term" value="C:plasma membrane"/>
    <property type="evidence" value="ECO:0007669"/>
    <property type="project" value="UniProtKB-SubCell"/>
</dbReference>
<evidence type="ECO:0000256" key="13">
    <source>
        <dbReference type="ARBA" id="ARBA00035585"/>
    </source>
</evidence>
<feature type="transmembrane region" description="Helical" evidence="15">
    <location>
        <begin position="62"/>
        <end position="79"/>
    </location>
</feature>
<keyword evidence="17" id="KW-1185">Reference proteome</keyword>
<dbReference type="PANTHER" id="PTHR28259:SF18">
    <property type="entry name" value="FLUORIDE-SPECIFIC ION CHANNEL FLUC"/>
    <property type="match status" value="1"/>
</dbReference>
<keyword evidence="10 15" id="KW-0472">Membrane</keyword>
<keyword evidence="6 15" id="KW-0479">Metal-binding</keyword>
<protein>
    <recommendedName>
        <fullName evidence="15">Fluoride-specific ion channel FluC</fullName>
    </recommendedName>
</protein>
<feature type="transmembrane region" description="Helical" evidence="15">
    <location>
        <begin position="26"/>
        <end position="50"/>
    </location>
</feature>
<evidence type="ECO:0000256" key="14">
    <source>
        <dbReference type="ARBA" id="ARBA00049940"/>
    </source>
</evidence>
<evidence type="ECO:0000313" key="17">
    <source>
        <dbReference type="Proteomes" id="UP000253508"/>
    </source>
</evidence>
<dbReference type="InterPro" id="IPR003691">
    <property type="entry name" value="FluC"/>
</dbReference>
<evidence type="ECO:0000256" key="1">
    <source>
        <dbReference type="ARBA" id="ARBA00004651"/>
    </source>
</evidence>
<comment type="catalytic activity">
    <reaction evidence="13">
        <text>fluoride(in) = fluoride(out)</text>
        <dbReference type="Rhea" id="RHEA:76159"/>
        <dbReference type="ChEBI" id="CHEBI:17051"/>
    </reaction>
    <physiologicalReaction direction="left-to-right" evidence="13">
        <dbReference type="Rhea" id="RHEA:76160"/>
    </physiologicalReaction>
</comment>
<name>A0A367Y649_9MICO</name>
<comment type="function">
    <text evidence="14 15">Fluoride-specific ion channel. Important for reducing fluoride concentration in the cell, thus reducing its toxicity.</text>
</comment>
<evidence type="ECO:0000256" key="15">
    <source>
        <dbReference type="HAMAP-Rule" id="MF_00454"/>
    </source>
</evidence>
<dbReference type="AlphaFoldDB" id="A0A367Y649"/>
<keyword evidence="7 15" id="KW-1133">Transmembrane helix</keyword>
<evidence type="ECO:0000256" key="3">
    <source>
        <dbReference type="ARBA" id="ARBA00022475"/>
    </source>
</evidence>
<dbReference type="GO" id="GO:0046872">
    <property type="term" value="F:metal ion binding"/>
    <property type="evidence" value="ECO:0007669"/>
    <property type="project" value="UniProtKB-KW"/>
</dbReference>
<evidence type="ECO:0000256" key="4">
    <source>
        <dbReference type="ARBA" id="ARBA00022519"/>
    </source>
</evidence>
<evidence type="ECO:0000256" key="12">
    <source>
        <dbReference type="ARBA" id="ARBA00035120"/>
    </source>
</evidence>
<keyword evidence="2 15" id="KW-0813">Transport</keyword>
<dbReference type="EMBL" id="QORO01000001">
    <property type="protein sequence ID" value="RCK61317.1"/>
    <property type="molecule type" value="Genomic_DNA"/>
</dbReference>
<comment type="similarity">
    <text evidence="12 15">Belongs to the fluoride channel Fluc/FEX (TC 1.A.43) family.</text>
</comment>
<sequence>MRLHPAILVGLGGAIGTVVRYLLGLAVPGIVGIFAINLSGALILGWLLTALRMRGPDEGRRASVRLFAGTGVLGGYTTYSTFAFGSAGLVTGGDVALGIAYALATVVLGTACAAIGILLGRRFSGAGEKK</sequence>
<evidence type="ECO:0000256" key="5">
    <source>
        <dbReference type="ARBA" id="ARBA00022692"/>
    </source>
</evidence>
<dbReference type="PANTHER" id="PTHR28259">
    <property type="entry name" value="FLUORIDE EXPORT PROTEIN 1-RELATED"/>
    <property type="match status" value="1"/>
</dbReference>
<evidence type="ECO:0000313" key="16">
    <source>
        <dbReference type="EMBL" id="RCK61317.1"/>
    </source>
</evidence>
<feature type="binding site" evidence="15">
    <location>
        <position position="74"/>
    </location>
    <ligand>
        <name>Na(+)</name>
        <dbReference type="ChEBI" id="CHEBI:29101"/>
        <note>structural</note>
    </ligand>
</feature>
<feature type="transmembrane region" description="Helical" evidence="15">
    <location>
        <begin position="99"/>
        <end position="120"/>
    </location>
</feature>
<evidence type="ECO:0000256" key="9">
    <source>
        <dbReference type="ARBA" id="ARBA00023065"/>
    </source>
</evidence>
<keyword evidence="3 15" id="KW-1003">Cell membrane</keyword>
<comment type="activity regulation">
    <text evidence="15">Na(+) is not transported, but it plays an essential structural role and its presence is essential for fluoride channel function.</text>
</comment>
<dbReference type="HAMAP" id="MF_00454">
    <property type="entry name" value="FluC"/>
    <property type="match status" value="1"/>
</dbReference>
<dbReference type="RefSeq" id="WP_114116424.1">
    <property type="nucleotide sequence ID" value="NZ_BMHU01000001.1"/>
</dbReference>
<keyword evidence="4" id="KW-0997">Cell inner membrane</keyword>
<evidence type="ECO:0000256" key="11">
    <source>
        <dbReference type="ARBA" id="ARBA00023303"/>
    </source>
</evidence>
<keyword evidence="9 15" id="KW-0406">Ion transport</keyword>
<comment type="caution">
    <text evidence="16">The sequence shown here is derived from an EMBL/GenBank/DDBJ whole genome shotgun (WGS) entry which is preliminary data.</text>
</comment>
<evidence type="ECO:0000256" key="10">
    <source>
        <dbReference type="ARBA" id="ARBA00023136"/>
    </source>
</evidence>
<keyword evidence="8 15" id="KW-0915">Sodium</keyword>
<dbReference type="GO" id="GO:0140114">
    <property type="term" value="P:cellular detoxification of fluoride"/>
    <property type="evidence" value="ECO:0007669"/>
    <property type="project" value="UniProtKB-UniRule"/>
</dbReference>
<dbReference type="Proteomes" id="UP000253508">
    <property type="component" value="Unassembled WGS sequence"/>
</dbReference>
<evidence type="ECO:0000256" key="7">
    <source>
        <dbReference type="ARBA" id="ARBA00022989"/>
    </source>
</evidence>
<dbReference type="GO" id="GO:0062054">
    <property type="term" value="F:fluoride channel activity"/>
    <property type="evidence" value="ECO:0007669"/>
    <property type="project" value="UniProtKB-UniRule"/>
</dbReference>
<evidence type="ECO:0000256" key="8">
    <source>
        <dbReference type="ARBA" id="ARBA00023053"/>
    </source>
</evidence>
<evidence type="ECO:0000256" key="2">
    <source>
        <dbReference type="ARBA" id="ARBA00022448"/>
    </source>
</evidence>
<keyword evidence="5 15" id="KW-0812">Transmembrane</keyword>
<proteinExistence type="inferred from homology"/>